<dbReference type="Proteomes" id="UP001175000">
    <property type="component" value="Unassembled WGS sequence"/>
</dbReference>
<comment type="similarity">
    <text evidence="1">Belongs to the beta-lactamase family.</text>
</comment>
<evidence type="ECO:0000259" key="3">
    <source>
        <dbReference type="Pfam" id="PF00144"/>
    </source>
</evidence>
<sequence>MLSNVLLPAALGVVALPLAAAIVCPPLGPVLLAPRSPSQNPIVKAAIGSLKATLDGQLKGQMKGSAVSLAVKSIHEDGLLFNYHFTPPTLSGLGTTNVDENTIYRVGSISKLMPVLALLQESNVSLEDPVTKYLPALRNAKGSSEVLSVSWDDITIGSLMSHLSGLATDSAQDLAVYPTGPWTTMGLPEVARGAGPTCSGLPGTKLCNATDLIRDMARRPPIYREFTTPVYSNIGYALLGLVVEAATNRTFEEAVQKSIFDVVGMTSTSFDGFPVSFPEKGFIPVKESTWNLTLGAFESSGGMFSSTNDLISFGNAILTHRLLSAPKTRKWLQPSAHTASRSFSVGGPWEIARSHTLTLDNRTIDIYTKTGDLGQYHAILALIPDFDLVATIITAGPEVTVNPNARTIFLSTALRTLIPAIEQASRDHASSQGYTGAFTDPSTNSSLTLTLPSDSSPGLLLSSLTVRGFDALSHFPSYSLASLESGSVKASTKPVIARLYPSNRQGGNGTETAWRAVVDTATEEEKKTVEEQIFYEDASCLTWFGMDRGAYNHLSLADFVFVTGGEGGKVVEVRNPAFNVTFVRTGDAPVVERGSGGGTGGKGGSESEAGGLARGGMVGWVVVMVVGMLLL</sequence>
<organism evidence="5 6">
    <name type="scientific">Immersiella caudata</name>
    <dbReference type="NCBI Taxonomy" id="314043"/>
    <lineage>
        <taxon>Eukaryota</taxon>
        <taxon>Fungi</taxon>
        <taxon>Dikarya</taxon>
        <taxon>Ascomycota</taxon>
        <taxon>Pezizomycotina</taxon>
        <taxon>Sordariomycetes</taxon>
        <taxon>Sordariomycetidae</taxon>
        <taxon>Sordariales</taxon>
        <taxon>Lasiosphaeriaceae</taxon>
        <taxon>Immersiella</taxon>
    </lineage>
</organism>
<evidence type="ECO:0000313" key="5">
    <source>
        <dbReference type="EMBL" id="KAK0611385.1"/>
    </source>
</evidence>
<evidence type="ECO:0000256" key="1">
    <source>
        <dbReference type="ARBA" id="ARBA00038473"/>
    </source>
</evidence>
<feature type="signal peptide" evidence="2">
    <location>
        <begin position="1"/>
        <end position="21"/>
    </location>
</feature>
<gene>
    <name evidence="5" type="ORF">B0T14DRAFT_500500</name>
</gene>
<dbReference type="Pfam" id="PF00144">
    <property type="entry name" value="Beta-lactamase"/>
    <property type="match status" value="1"/>
</dbReference>
<dbReference type="AlphaFoldDB" id="A0AA39U5H2"/>
<dbReference type="EMBL" id="JAULSU010000007">
    <property type="protein sequence ID" value="KAK0611385.1"/>
    <property type="molecule type" value="Genomic_DNA"/>
</dbReference>
<dbReference type="InterPro" id="IPR058664">
    <property type="entry name" value="ARB_00930-like_C"/>
</dbReference>
<dbReference type="InterPro" id="IPR012338">
    <property type="entry name" value="Beta-lactam/transpept-like"/>
</dbReference>
<dbReference type="PANTHER" id="PTHR22935">
    <property type="entry name" value="PENICILLIN-BINDING PROTEIN"/>
    <property type="match status" value="1"/>
</dbReference>
<protein>
    <submittedName>
        <fullName evidence="5">Beta-lactamase/transpeptidase-like protein</fullName>
    </submittedName>
</protein>
<dbReference type="SUPFAM" id="SSF56601">
    <property type="entry name" value="beta-lactamase/transpeptidase-like"/>
    <property type="match status" value="1"/>
</dbReference>
<keyword evidence="2" id="KW-0732">Signal</keyword>
<dbReference type="PANTHER" id="PTHR22935:SF95">
    <property type="entry name" value="BETA-LACTAMASE-LIKE 1-RELATED"/>
    <property type="match status" value="1"/>
</dbReference>
<feature type="domain" description="Beta-lactamase-related" evidence="3">
    <location>
        <begin position="94"/>
        <end position="398"/>
    </location>
</feature>
<feature type="domain" description="Beta-lactamase-like ARB-00930-like C-terminal" evidence="4">
    <location>
        <begin position="431"/>
        <end position="585"/>
    </location>
</feature>
<dbReference type="Gene3D" id="3.40.710.10">
    <property type="entry name" value="DD-peptidase/beta-lactamase superfamily"/>
    <property type="match status" value="1"/>
</dbReference>
<accession>A0AA39U5H2</accession>
<name>A0AA39U5H2_9PEZI</name>
<dbReference type="Pfam" id="PF26335">
    <property type="entry name" value="ARB_00930_C"/>
    <property type="match status" value="1"/>
</dbReference>
<dbReference type="InterPro" id="IPR051478">
    <property type="entry name" value="Beta-lactamase-like_AB/R"/>
</dbReference>
<comment type="caution">
    <text evidence="5">The sequence shown here is derived from an EMBL/GenBank/DDBJ whole genome shotgun (WGS) entry which is preliminary data.</text>
</comment>
<proteinExistence type="inferred from homology"/>
<dbReference type="InterPro" id="IPR001466">
    <property type="entry name" value="Beta-lactam-related"/>
</dbReference>
<evidence type="ECO:0000313" key="6">
    <source>
        <dbReference type="Proteomes" id="UP001175000"/>
    </source>
</evidence>
<reference evidence="5" key="1">
    <citation type="submission" date="2023-06" db="EMBL/GenBank/DDBJ databases">
        <title>Genome-scale phylogeny and comparative genomics of the fungal order Sordariales.</title>
        <authorList>
            <consortium name="Lawrence Berkeley National Laboratory"/>
            <person name="Hensen N."/>
            <person name="Bonometti L."/>
            <person name="Westerberg I."/>
            <person name="Brannstrom I.O."/>
            <person name="Guillou S."/>
            <person name="Cros-Aarteil S."/>
            <person name="Calhoun S."/>
            <person name="Haridas S."/>
            <person name="Kuo A."/>
            <person name="Mondo S."/>
            <person name="Pangilinan J."/>
            <person name="Riley R."/>
            <person name="Labutti K."/>
            <person name="Andreopoulos B."/>
            <person name="Lipzen A."/>
            <person name="Chen C."/>
            <person name="Yanf M."/>
            <person name="Daum C."/>
            <person name="Ng V."/>
            <person name="Clum A."/>
            <person name="Steindorff A."/>
            <person name="Ohm R."/>
            <person name="Martin F."/>
            <person name="Silar P."/>
            <person name="Natvig D."/>
            <person name="Lalanne C."/>
            <person name="Gautier V."/>
            <person name="Ament-Velasquez S.L."/>
            <person name="Kruys A."/>
            <person name="Hutchinson M.I."/>
            <person name="Powell A.J."/>
            <person name="Barry K."/>
            <person name="Miller A.N."/>
            <person name="Grigoriev I.V."/>
            <person name="Debuchy R."/>
            <person name="Gladieux P."/>
            <person name="Thoren M.H."/>
            <person name="Johannesson H."/>
        </authorList>
    </citation>
    <scope>NUCLEOTIDE SEQUENCE</scope>
    <source>
        <strain evidence="5">CBS 606.72</strain>
    </source>
</reference>
<evidence type="ECO:0000256" key="2">
    <source>
        <dbReference type="SAM" id="SignalP"/>
    </source>
</evidence>
<evidence type="ECO:0000259" key="4">
    <source>
        <dbReference type="Pfam" id="PF26335"/>
    </source>
</evidence>
<keyword evidence="6" id="KW-1185">Reference proteome</keyword>
<feature type="chain" id="PRO_5041351832" evidence="2">
    <location>
        <begin position="22"/>
        <end position="631"/>
    </location>
</feature>